<comment type="caution">
    <text evidence="1">The sequence shown here is derived from an EMBL/GenBank/DDBJ whole genome shotgun (WGS) entry which is preliminary data.</text>
</comment>
<dbReference type="Proteomes" id="UP000639338">
    <property type="component" value="Unassembled WGS sequence"/>
</dbReference>
<dbReference type="OrthoDB" id="196131at2759"/>
<evidence type="ECO:0000313" key="1">
    <source>
        <dbReference type="EMBL" id="KAF7993626.1"/>
    </source>
</evidence>
<reference evidence="1 2" key="1">
    <citation type="submission" date="2020-08" db="EMBL/GenBank/DDBJ databases">
        <title>Aphidius gifuensis genome sequencing and assembly.</title>
        <authorList>
            <person name="Du Z."/>
        </authorList>
    </citation>
    <scope>NUCLEOTIDE SEQUENCE [LARGE SCALE GENOMIC DNA]</scope>
    <source>
        <strain evidence="1">YNYX2018</strain>
        <tissue evidence="1">Adults</tissue>
    </source>
</reference>
<accession>A0A834XVK8</accession>
<protein>
    <submittedName>
        <fullName evidence="1">Uncharacterized protein</fullName>
    </submittedName>
</protein>
<dbReference type="EMBL" id="JACMRX010000003">
    <property type="protein sequence ID" value="KAF7993626.1"/>
    <property type="molecule type" value="Genomic_DNA"/>
</dbReference>
<evidence type="ECO:0000313" key="2">
    <source>
        <dbReference type="Proteomes" id="UP000639338"/>
    </source>
</evidence>
<name>A0A834XVK8_APHGI</name>
<organism evidence="1 2">
    <name type="scientific">Aphidius gifuensis</name>
    <name type="common">Parasitoid wasp</name>
    <dbReference type="NCBI Taxonomy" id="684658"/>
    <lineage>
        <taxon>Eukaryota</taxon>
        <taxon>Metazoa</taxon>
        <taxon>Ecdysozoa</taxon>
        <taxon>Arthropoda</taxon>
        <taxon>Hexapoda</taxon>
        <taxon>Insecta</taxon>
        <taxon>Pterygota</taxon>
        <taxon>Neoptera</taxon>
        <taxon>Endopterygota</taxon>
        <taxon>Hymenoptera</taxon>
        <taxon>Apocrita</taxon>
        <taxon>Ichneumonoidea</taxon>
        <taxon>Braconidae</taxon>
        <taxon>Aphidiinae</taxon>
        <taxon>Aphidius</taxon>
    </lineage>
</organism>
<dbReference type="AlphaFoldDB" id="A0A834XVK8"/>
<sequence length="99" mass="10751">MDALQLEGNLSAWWSSPKCDPRASGLVKADDQMLPAYVMQIAGKFYSIPGLKGQVAYLVWHAESKLSVTFCVGTTCDCGGDSGRRNGFPYPRYNIQAGS</sequence>
<gene>
    <name evidence="1" type="ORF">HCN44_010221</name>
</gene>
<proteinExistence type="predicted"/>
<keyword evidence="2" id="KW-1185">Reference proteome</keyword>